<evidence type="ECO:0000313" key="4">
    <source>
        <dbReference type="Proteomes" id="UP000001861"/>
    </source>
</evidence>
<keyword evidence="2" id="KW-0472">Membrane</keyword>
<dbReference type="InParanoid" id="A8NL61"/>
<reference evidence="3 4" key="1">
    <citation type="journal article" date="2010" name="Proc. Natl. Acad. Sci. U.S.A.">
        <title>Insights into evolution of multicellular fungi from the assembled chromosomes of the mushroom Coprinopsis cinerea (Coprinus cinereus).</title>
        <authorList>
            <person name="Stajich J.E."/>
            <person name="Wilke S.K."/>
            <person name="Ahren D."/>
            <person name="Au C.H."/>
            <person name="Birren B.W."/>
            <person name="Borodovsky M."/>
            <person name="Burns C."/>
            <person name="Canback B."/>
            <person name="Casselton L.A."/>
            <person name="Cheng C.K."/>
            <person name="Deng J."/>
            <person name="Dietrich F.S."/>
            <person name="Fargo D.C."/>
            <person name="Farman M.L."/>
            <person name="Gathman A.C."/>
            <person name="Goldberg J."/>
            <person name="Guigo R."/>
            <person name="Hoegger P.J."/>
            <person name="Hooker J.B."/>
            <person name="Huggins A."/>
            <person name="James T.Y."/>
            <person name="Kamada T."/>
            <person name="Kilaru S."/>
            <person name="Kodira C."/>
            <person name="Kues U."/>
            <person name="Kupfer D."/>
            <person name="Kwan H.S."/>
            <person name="Lomsadze A."/>
            <person name="Li W."/>
            <person name="Lilly W.W."/>
            <person name="Ma L.J."/>
            <person name="Mackey A.J."/>
            <person name="Manning G."/>
            <person name="Martin F."/>
            <person name="Muraguchi H."/>
            <person name="Natvig D.O."/>
            <person name="Palmerini H."/>
            <person name="Ramesh M.A."/>
            <person name="Rehmeyer C.J."/>
            <person name="Roe B.A."/>
            <person name="Shenoy N."/>
            <person name="Stanke M."/>
            <person name="Ter-Hovhannisyan V."/>
            <person name="Tunlid A."/>
            <person name="Velagapudi R."/>
            <person name="Vision T.J."/>
            <person name="Zeng Q."/>
            <person name="Zolan M.E."/>
            <person name="Pukkila P.J."/>
        </authorList>
    </citation>
    <scope>NUCLEOTIDE SEQUENCE [LARGE SCALE GENOMIC DNA]</scope>
    <source>
        <strain evidence="4">Okayama-7 / 130 / ATCC MYA-4618 / FGSC 9003</strain>
    </source>
</reference>
<feature type="region of interest" description="Disordered" evidence="1">
    <location>
        <begin position="266"/>
        <end position="295"/>
    </location>
</feature>
<name>A8NL61_COPC7</name>
<feature type="transmembrane region" description="Helical" evidence="2">
    <location>
        <begin position="24"/>
        <end position="50"/>
    </location>
</feature>
<dbReference type="GeneID" id="6011138"/>
<organism evidence="3 4">
    <name type="scientific">Coprinopsis cinerea (strain Okayama-7 / 130 / ATCC MYA-4618 / FGSC 9003)</name>
    <name type="common">Inky cap fungus</name>
    <name type="synonym">Hormographiella aspergillata</name>
    <dbReference type="NCBI Taxonomy" id="240176"/>
    <lineage>
        <taxon>Eukaryota</taxon>
        <taxon>Fungi</taxon>
        <taxon>Dikarya</taxon>
        <taxon>Basidiomycota</taxon>
        <taxon>Agaricomycotina</taxon>
        <taxon>Agaricomycetes</taxon>
        <taxon>Agaricomycetidae</taxon>
        <taxon>Agaricales</taxon>
        <taxon>Agaricineae</taxon>
        <taxon>Psathyrellaceae</taxon>
        <taxon>Coprinopsis</taxon>
    </lineage>
</organism>
<evidence type="ECO:0000256" key="1">
    <source>
        <dbReference type="SAM" id="MobiDB-lite"/>
    </source>
</evidence>
<protein>
    <submittedName>
        <fullName evidence="3">Uncharacterized protein</fullName>
    </submittedName>
</protein>
<sequence>MSDADSDRAAQIELAAKRIASVVAAANVIGVLECGMQIVMVVYGLSAFLATTKARRKGRLPYILISFVILVLSAIPTFLNVWSEFNLIYNSGPGESYYNAIEALWISGVVIISGLEVGDNLTQSLDGSAMLIHVCLNILVTLLIVVRLLRAHHTLSKVLPNRNLRVYRGAISIVIESALPFTICLFISGVVTIYRTVKDDAISWAAFATGFMSDTVARSLAALAPQMIIFRVTTGRSLSRHEETIATHPQSRMVFSQPLAFHHPEESYGDGSTPMFPGQSKHDHGDMELKTQAAP</sequence>
<evidence type="ECO:0000256" key="2">
    <source>
        <dbReference type="SAM" id="Phobius"/>
    </source>
</evidence>
<dbReference type="AlphaFoldDB" id="A8NL61"/>
<dbReference type="KEGG" id="cci:CC1G_10495"/>
<dbReference type="HOGENOM" id="CLU_044614_4_0_1"/>
<evidence type="ECO:0000313" key="3">
    <source>
        <dbReference type="EMBL" id="EAU87216.2"/>
    </source>
</evidence>
<dbReference type="Proteomes" id="UP000001861">
    <property type="component" value="Unassembled WGS sequence"/>
</dbReference>
<feature type="transmembrane region" description="Helical" evidence="2">
    <location>
        <begin position="170"/>
        <end position="195"/>
    </location>
</feature>
<keyword evidence="2" id="KW-0812">Transmembrane</keyword>
<feature type="transmembrane region" description="Helical" evidence="2">
    <location>
        <begin position="130"/>
        <end position="149"/>
    </location>
</feature>
<feature type="transmembrane region" description="Helical" evidence="2">
    <location>
        <begin position="201"/>
        <end position="221"/>
    </location>
</feature>
<keyword evidence="2" id="KW-1133">Transmembrane helix</keyword>
<proteinExistence type="predicted"/>
<dbReference type="RefSeq" id="XP_001834621.2">
    <property type="nucleotide sequence ID" value="XM_001834569.2"/>
</dbReference>
<comment type="caution">
    <text evidence="3">The sequence shown here is derived from an EMBL/GenBank/DDBJ whole genome shotgun (WGS) entry which is preliminary data.</text>
</comment>
<feature type="transmembrane region" description="Helical" evidence="2">
    <location>
        <begin position="62"/>
        <end position="82"/>
    </location>
</feature>
<dbReference type="EMBL" id="AACS02000012">
    <property type="protein sequence ID" value="EAU87216.2"/>
    <property type="molecule type" value="Genomic_DNA"/>
</dbReference>
<dbReference type="VEuPathDB" id="FungiDB:CC1G_10495"/>
<dbReference type="OrthoDB" id="3354175at2759"/>
<keyword evidence="4" id="KW-1185">Reference proteome</keyword>
<accession>A8NL61</accession>
<gene>
    <name evidence="3" type="ORF">CC1G_10495</name>
</gene>
<feature type="compositionally biased region" description="Basic and acidic residues" evidence="1">
    <location>
        <begin position="280"/>
        <end position="289"/>
    </location>
</feature>